<dbReference type="Gene3D" id="2.20.110.10">
    <property type="entry name" value="Histone H3 K4-specific methyltransferase SET7/9 N-terminal domain"/>
    <property type="match status" value="1"/>
</dbReference>
<dbReference type="PANTHER" id="PTHR43215:SF14">
    <property type="entry name" value="RADIAL SPOKE HEAD 1 HOMOLOG"/>
    <property type="match status" value="1"/>
</dbReference>
<comment type="caution">
    <text evidence="2">The sequence shown here is derived from an EMBL/GenBank/DDBJ whole genome shotgun (WGS) entry which is preliminary data.</text>
</comment>
<dbReference type="PANTHER" id="PTHR43215">
    <property type="entry name" value="RADIAL SPOKE HEAD 1 HOMOLOG"/>
    <property type="match status" value="1"/>
</dbReference>
<evidence type="ECO:0000313" key="2">
    <source>
        <dbReference type="EMBL" id="OIR14277.1"/>
    </source>
</evidence>
<organism evidence="2">
    <name type="scientific">mine drainage metagenome</name>
    <dbReference type="NCBI Taxonomy" id="410659"/>
    <lineage>
        <taxon>unclassified sequences</taxon>
        <taxon>metagenomes</taxon>
        <taxon>ecological metagenomes</taxon>
    </lineage>
</organism>
<dbReference type="EMBL" id="MLJW01000012">
    <property type="protein sequence ID" value="OIR14277.1"/>
    <property type="molecule type" value="Genomic_DNA"/>
</dbReference>
<dbReference type="InterPro" id="IPR003409">
    <property type="entry name" value="MORN"/>
</dbReference>
<evidence type="ECO:0000256" key="1">
    <source>
        <dbReference type="ARBA" id="ARBA00022737"/>
    </source>
</evidence>
<dbReference type="Pfam" id="PF02493">
    <property type="entry name" value="MORN"/>
    <property type="match status" value="2"/>
</dbReference>
<reference evidence="2" key="1">
    <citation type="submission" date="2016-10" db="EMBL/GenBank/DDBJ databases">
        <title>Sequence of Gallionella enrichment culture.</title>
        <authorList>
            <person name="Poehlein A."/>
            <person name="Muehling M."/>
            <person name="Daniel R."/>
        </authorList>
    </citation>
    <scope>NUCLEOTIDE SEQUENCE</scope>
</reference>
<accession>A0A1J5TD79</accession>
<gene>
    <name evidence="2" type="ORF">GALL_47440</name>
</gene>
<dbReference type="SMART" id="SM00698">
    <property type="entry name" value="MORN"/>
    <property type="match status" value="2"/>
</dbReference>
<proteinExistence type="predicted"/>
<dbReference type="SUPFAM" id="SSF82185">
    <property type="entry name" value="Histone H3 K4-specific methyltransferase SET7/9 N-terminal domain"/>
    <property type="match status" value="1"/>
</dbReference>
<name>A0A1J5TD79_9ZZZZ</name>
<dbReference type="AlphaFoldDB" id="A0A1J5TD79"/>
<keyword evidence="1" id="KW-0677">Repeat</keyword>
<sequence>MKRLVNLFLIQLKKLRMKKIIVILLLLSAGHLTAQNCVVMVASLKGSYTGECKKGIANGNGTAVGIDTYVGNFKNGYPDGKGKYSWKNGNWYDGYWKKGVFEGEGTLHVAKTNTADANELKGSWANGKFKGVSKRSFTVDVMSNKISDVNVRKAGKTGEDITIVVKSITGGGSTLLGGSPMQTESSVVSSNTIPKVKLTDIQVLSGSYLTKVDNEYSPIANKYTLQHAVFPISLYLSFDSERIKVDLSEKANWIIDVKLDK</sequence>
<protein>
    <submittedName>
        <fullName evidence="2">MORN repeat protein</fullName>
    </submittedName>
</protein>